<evidence type="ECO:0000313" key="1">
    <source>
        <dbReference type="EnsemblMetazoa" id="tetur21g02660.1"/>
    </source>
</evidence>
<evidence type="ECO:0000313" key="2">
    <source>
        <dbReference type="Proteomes" id="UP000015104"/>
    </source>
</evidence>
<dbReference type="EnsemblMetazoa" id="tetur21g02660.1">
    <property type="protein sequence ID" value="tetur21g02660.1"/>
    <property type="gene ID" value="tetur21g02660"/>
</dbReference>
<dbReference type="AlphaFoldDB" id="T1KUA0"/>
<accession>T1KUA0</accession>
<sequence>MARKTSLFAISFQNNFIVRYLICLETNPLLAFLGKIVSSDHHMRIFQSSYYRCDTKIIDD</sequence>
<dbReference type="HOGENOM" id="CLU_2944664_0_0_1"/>
<proteinExistence type="predicted"/>
<keyword evidence="2" id="KW-1185">Reference proteome</keyword>
<reference evidence="1" key="2">
    <citation type="submission" date="2015-06" db="UniProtKB">
        <authorList>
            <consortium name="EnsemblMetazoa"/>
        </authorList>
    </citation>
    <scope>IDENTIFICATION</scope>
</reference>
<name>T1KUA0_TETUR</name>
<organism evidence="1 2">
    <name type="scientific">Tetranychus urticae</name>
    <name type="common">Two-spotted spider mite</name>
    <dbReference type="NCBI Taxonomy" id="32264"/>
    <lineage>
        <taxon>Eukaryota</taxon>
        <taxon>Metazoa</taxon>
        <taxon>Ecdysozoa</taxon>
        <taxon>Arthropoda</taxon>
        <taxon>Chelicerata</taxon>
        <taxon>Arachnida</taxon>
        <taxon>Acari</taxon>
        <taxon>Acariformes</taxon>
        <taxon>Trombidiformes</taxon>
        <taxon>Prostigmata</taxon>
        <taxon>Eleutherengona</taxon>
        <taxon>Raphignathae</taxon>
        <taxon>Tetranychoidea</taxon>
        <taxon>Tetranychidae</taxon>
        <taxon>Tetranychus</taxon>
    </lineage>
</organism>
<dbReference type="Proteomes" id="UP000015104">
    <property type="component" value="Unassembled WGS sequence"/>
</dbReference>
<dbReference type="EMBL" id="CAEY01000550">
    <property type="status" value="NOT_ANNOTATED_CDS"/>
    <property type="molecule type" value="Genomic_DNA"/>
</dbReference>
<protein>
    <submittedName>
        <fullName evidence="1">Uncharacterized protein</fullName>
    </submittedName>
</protein>
<reference evidence="2" key="1">
    <citation type="submission" date="2011-08" db="EMBL/GenBank/DDBJ databases">
        <authorList>
            <person name="Rombauts S."/>
        </authorList>
    </citation>
    <scope>NUCLEOTIDE SEQUENCE</scope>
    <source>
        <strain evidence="2">London</strain>
    </source>
</reference>